<evidence type="ECO:0000256" key="3">
    <source>
        <dbReference type="ARBA" id="ARBA00022777"/>
    </source>
</evidence>
<dbReference type="PANTHER" id="PTHR21599:SF0">
    <property type="entry name" value="GLYCERATE KINASE"/>
    <property type="match status" value="1"/>
</dbReference>
<dbReference type="Pfam" id="PF02595">
    <property type="entry name" value="Gly_kinase"/>
    <property type="match status" value="1"/>
</dbReference>
<dbReference type="PIRSF" id="PIRSF006078">
    <property type="entry name" value="GlxK"/>
    <property type="match status" value="1"/>
</dbReference>
<reference evidence="5" key="1">
    <citation type="submission" date="2023-03" db="EMBL/GenBank/DDBJ databases">
        <title>Lomoglobus Profundus gen. nov., sp. nov., a novel member of the phylum Verrucomicrobia, isolated from deep-marine sediment of South China Sea.</title>
        <authorList>
            <person name="Ahmad T."/>
            <person name="Ishaq S.E."/>
            <person name="Wang F."/>
        </authorList>
    </citation>
    <scope>NUCLEOTIDE SEQUENCE</scope>
    <source>
        <strain evidence="5">LMO-M01</strain>
    </source>
</reference>
<dbReference type="KEGG" id="slom:PXH66_00405"/>
<keyword evidence="6" id="KW-1185">Reference proteome</keyword>
<comment type="similarity">
    <text evidence="1 4">Belongs to the glycerate kinase type-1 family.</text>
</comment>
<dbReference type="PANTHER" id="PTHR21599">
    <property type="entry name" value="GLYCERATE KINASE"/>
    <property type="match status" value="1"/>
</dbReference>
<keyword evidence="3 4" id="KW-0418">Kinase</keyword>
<organism evidence="5 6">
    <name type="scientific">Synoicihabitans lomoniglobus</name>
    <dbReference type="NCBI Taxonomy" id="2909285"/>
    <lineage>
        <taxon>Bacteria</taxon>
        <taxon>Pseudomonadati</taxon>
        <taxon>Verrucomicrobiota</taxon>
        <taxon>Opitutia</taxon>
        <taxon>Opitutales</taxon>
        <taxon>Opitutaceae</taxon>
        <taxon>Synoicihabitans</taxon>
    </lineage>
</organism>
<keyword evidence="2 4" id="KW-0808">Transferase</keyword>
<dbReference type="InterPro" id="IPR036129">
    <property type="entry name" value="Glycerate_kinase_sf"/>
</dbReference>
<proteinExistence type="inferred from homology"/>
<dbReference type="InterPro" id="IPR004381">
    <property type="entry name" value="Glycerate_kinase"/>
</dbReference>
<dbReference type="Gene3D" id="3.40.50.10350">
    <property type="entry name" value="Glycerate kinase, domain 1"/>
    <property type="match status" value="1"/>
</dbReference>
<dbReference type="SUPFAM" id="SSF110738">
    <property type="entry name" value="Glycerate kinase I"/>
    <property type="match status" value="1"/>
</dbReference>
<evidence type="ECO:0000256" key="1">
    <source>
        <dbReference type="ARBA" id="ARBA00006284"/>
    </source>
</evidence>
<evidence type="ECO:0000256" key="4">
    <source>
        <dbReference type="PIRNR" id="PIRNR006078"/>
    </source>
</evidence>
<dbReference type="NCBIfam" id="TIGR00045">
    <property type="entry name" value="glycerate kinase"/>
    <property type="match status" value="1"/>
</dbReference>
<evidence type="ECO:0000256" key="2">
    <source>
        <dbReference type="ARBA" id="ARBA00022679"/>
    </source>
</evidence>
<name>A0AAE9ZW99_9BACT</name>
<evidence type="ECO:0000313" key="6">
    <source>
        <dbReference type="Proteomes" id="UP001218638"/>
    </source>
</evidence>
<protein>
    <submittedName>
        <fullName evidence="5">Glycerate kinase</fullName>
    </submittedName>
</protein>
<evidence type="ECO:0000313" key="5">
    <source>
        <dbReference type="EMBL" id="WED65307.1"/>
    </source>
</evidence>
<dbReference type="EMBL" id="CP119075">
    <property type="protein sequence ID" value="WED65307.1"/>
    <property type="molecule type" value="Genomic_DNA"/>
</dbReference>
<dbReference type="InterPro" id="IPR018197">
    <property type="entry name" value="Glycerate_kinase_RE-like"/>
</dbReference>
<dbReference type="InterPro" id="IPR018193">
    <property type="entry name" value="Glyc_kinase_flavodox-like_fold"/>
</dbReference>
<dbReference type="AlphaFoldDB" id="A0AAE9ZW99"/>
<dbReference type="Proteomes" id="UP001218638">
    <property type="component" value="Chromosome"/>
</dbReference>
<accession>A0AAE9ZW99</accession>
<sequence length="384" mass="39455">MRVLVAFDKFKDALTAPDACAIAGHAIARQRPTWSVDACPLADGGEGFASILTAAVDGEWREIEVLGPRGAPTQAGYGLVDPTRLPAAARARLALGPATRLAVIEMAAASGLQSLTAAERDPWHTDTRGTGQLICDALAAGADAVLLGVGGSATHDVGLGALTALGWRAERADGSDIERICPAGWSELTKLIPGTAPLPAIRIACDVSNPLLGERGAAAVFGPQKGLRAEDLARLESETARIAQLVGQAVGQPDLESTPGAGAAGGIAYGFLTAANARLVPGFDLVEEWLDIAAKLDQADLVITGEGRFDDSSLEGKGPGALALRAVEQHKPVWIFAGAVSLEQAPTGCELTAITPPGTTLPEALATAGAHLDRTLSERLSLRE</sequence>
<dbReference type="Gene3D" id="3.90.1510.10">
    <property type="entry name" value="Glycerate kinase, domain 2"/>
    <property type="match status" value="1"/>
</dbReference>
<gene>
    <name evidence="5" type="ORF">PXH66_00405</name>
</gene>
<dbReference type="GO" id="GO:0008887">
    <property type="term" value="F:glycerate kinase activity"/>
    <property type="evidence" value="ECO:0007669"/>
    <property type="project" value="UniProtKB-UniRule"/>
</dbReference>
<dbReference type="RefSeq" id="WP_330929254.1">
    <property type="nucleotide sequence ID" value="NZ_CP119075.1"/>
</dbReference>
<dbReference type="GO" id="GO:0031388">
    <property type="term" value="P:organic acid phosphorylation"/>
    <property type="evidence" value="ECO:0007669"/>
    <property type="project" value="UniProtKB-UniRule"/>
</dbReference>